<organism evidence="2 3">
    <name type="scientific">Woeseia oceani</name>
    <dbReference type="NCBI Taxonomy" id="1548547"/>
    <lineage>
        <taxon>Bacteria</taxon>
        <taxon>Pseudomonadati</taxon>
        <taxon>Pseudomonadota</taxon>
        <taxon>Gammaproteobacteria</taxon>
        <taxon>Woeseiales</taxon>
        <taxon>Woeseiaceae</taxon>
        <taxon>Woeseia</taxon>
    </lineage>
</organism>
<dbReference type="Pfam" id="PF13692">
    <property type="entry name" value="Glyco_trans_1_4"/>
    <property type="match status" value="1"/>
</dbReference>
<name>A0A193LEF5_9GAMM</name>
<evidence type="ECO:0000313" key="2">
    <source>
        <dbReference type="EMBL" id="ANO50910.1"/>
    </source>
</evidence>
<dbReference type="Proteomes" id="UP000092695">
    <property type="component" value="Chromosome"/>
</dbReference>
<feature type="domain" description="Glycosyltransferase subfamily 4-like N-terminal" evidence="1">
    <location>
        <begin position="18"/>
        <end position="150"/>
    </location>
</feature>
<dbReference type="Pfam" id="PF13579">
    <property type="entry name" value="Glyco_trans_4_4"/>
    <property type="match status" value="1"/>
</dbReference>
<dbReference type="SUPFAM" id="SSF53756">
    <property type="entry name" value="UDP-Glycosyltransferase/glycogen phosphorylase"/>
    <property type="match status" value="1"/>
</dbReference>
<proteinExistence type="predicted"/>
<evidence type="ECO:0000313" key="3">
    <source>
        <dbReference type="Proteomes" id="UP000092695"/>
    </source>
</evidence>
<sequence length="350" mass="38311">MPASPLLCHVNLASDYRGGERQTQLLIEELAKRGYRQRLVARRNGKLAPRCSSVTGLEIVESASQPLAAAWAAHGADLLHAHEARGIYACWLAARLPRVPWLLTRRVDNPFKSSPLRDRAYRRASAVVGVSRTIAEQIQASYPGVRCTVIADAHADLASAHRTPEALRARFAGKTVVGHVGALDHAHKGQGTIIEMARLARDQHPQLHFVLVGDGRDETTFRASAAGLDNLEFTGFVDNIDDWLSVFDLFVFPSLHEGLGSTLLDAMSFGLPLVASNVGGIPDIVVDKVNGLLIEPERPEELLTAVLTLLQDDNLYASMRAANLSQADAYSPVAMADRYEALYRKLLRMR</sequence>
<dbReference type="CDD" id="cd03801">
    <property type="entry name" value="GT4_PimA-like"/>
    <property type="match status" value="1"/>
</dbReference>
<dbReference type="KEGG" id="woc:BA177_06570"/>
<dbReference type="GO" id="GO:0016757">
    <property type="term" value="F:glycosyltransferase activity"/>
    <property type="evidence" value="ECO:0007669"/>
    <property type="project" value="UniProtKB-ARBA"/>
</dbReference>
<dbReference type="AlphaFoldDB" id="A0A193LEF5"/>
<dbReference type="STRING" id="1548547.BA177_06570"/>
<reference evidence="2 3" key="1">
    <citation type="submission" date="2016-06" db="EMBL/GenBank/DDBJ databases">
        <title>Complete genome sequence of a deep-branching marine Gamma Proteobacterium Woeseia oceani type strain XK5.</title>
        <authorList>
            <person name="Mu D."/>
            <person name="Du Z."/>
        </authorList>
    </citation>
    <scope>NUCLEOTIDE SEQUENCE [LARGE SCALE GENOMIC DNA]</scope>
    <source>
        <strain evidence="2 3">XK5</strain>
    </source>
</reference>
<dbReference type="InterPro" id="IPR028098">
    <property type="entry name" value="Glyco_trans_4-like_N"/>
</dbReference>
<accession>A0A193LEF5</accession>
<dbReference type="Gene3D" id="3.40.50.2000">
    <property type="entry name" value="Glycogen Phosphorylase B"/>
    <property type="match status" value="2"/>
</dbReference>
<keyword evidence="3" id="KW-1185">Reference proteome</keyword>
<dbReference type="EMBL" id="CP016268">
    <property type="protein sequence ID" value="ANO50910.1"/>
    <property type="molecule type" value="Genomic_DNA"/>
</dbReference>
<protein>
    <recommendedName>
        <fullName evidence="1">Glycosyltransferase subfamily 4-like N-terminal domain-containing protein</fullName>
    </recommendedName>
</protein>
<dbReference type="PANTHER" id="PTHR12526">
    <property type="entry name" value="GLYCOSYLTRANSFERASE"/>
    <property type="match status" value="1"/>
</dbReference>
<evidence type="ECO:0000259" key="1">
    <source>
        <dbReference type="Pfam" id="PF13579"/>
    </source>
</evidence>
<gene>
    <name evidence="2" type="ORF">BA177_06570</name>
</gene>